<feature type="non-terminal residue" evidence="1">
    <location>
        <position position="129"/>
    </location>
</feature>
<dbReference type="EMBL" id="JAGIYZ010000028">
    <property type="protein sequence ID" value="MBP0466405.1"/>
    <property type="molecule type" value="Genomic_DNA"/>
</dbReference>
<evidence type="ECO:0000313" key="2">
    <source>
        <dbReference type="Proteomes" id="UP000680815"/>
    </source>
</evidence>
<evidence type="ECO:0000313" key="1">
    <source>
        <dbReference type="EMBL" id="MBP0466405.1"/>
    </source>
</evidence>
<reference evidence="1 2" key="1">
    <citation type="submission" date="2021-03" db="EMBL/GenBank/DDBJ databases">
        <authorList>
            <person name="So Y."/>
        </authorList>
    </citation>
    <scope>NUCLEOTIDE SEQUENCE [LARGE SCALE GENOMIC DNA]</scope>
    <source>
        <strain evidence="1 2">PWR1</strain>
    </source>
</reference>
<organism evidence="1 2">
    <name type="scientific">Roseomonas nitratireducens</name>
    <dbReference type="NCBI Taxonomy" id="2820810"/>
    <lineage>
        <taxon>Bacteria</taxon>
        <taxon>Pseudomonadati</taxon>
        <taxon>Pseudomonadota</taxon>
        <taxon>Alphaproteobacteria</taxon>
        <taxon>Acetobacterales</taxon>
        <taxon>Roseomonadaceae</taxon>
        <taxon>Roseomonas</taxon>
    </lineage>
</organism>
<gene>
    <name evidence="1" type="ORF">J5Y09_20930</name>
</gene>
<name>A0ABS4AYF2_9PROT</name>
<dbReference type="RefSeq" id="WP_209353806.1">
    <property type="nucleotide sequence ID" value="NZ_JAGIYZ010000028.1"/>
</dbReference>
<proteinExistence type="predicted"/>
<keyword evidence="2" id="KW-1185">Reference proteome</keyword>
<protein>
    <submittedName>
        <fullName evidence="1">Uncharacterized protein</fullName>
    </submittedName>
</protein>
<sequence length="129" mass="12376">MAGTGPFAAAAATLARGTEPGRRRAVALTAATSGEGVTVATAAIARDLADGFGLDVLAVSLARGLGARFAATVPRLAEADAGAAPPGLALLEVDAAALPPAALRARLAAIIGAARGMVLVDAPALDAGL</sequence>
<comment type="caution">
    <text evidence="1">The sequence shown here is derived from an EMBL/GenBank/DDBJ whole genome shotgun (WGS) entry which is preliminary data.</text>
</comment>
<accession>A0ABS4AYF2</accession>
<dbReference type="Proteomes" id="UP000680815">
    <property type="component" value="Unassembled WGS sequence"/>
</dbReference>